<gene>
    <name evidence="1" type="ORF">KB1_21900</name>
</gene>
<evidence type="ECO:0000313" key="1">
    <source>
        <dbReference type="EMBL" id="BCY26200.1"/>
    </source>
</evidence>
<organism evidence="1 2">
    <name type="scientific">Cutibacterium modestum</name>
    <dbReference type="NCBI Taxonomy" id="2559073"/>
    <lineage>
        <taxon>Bacteria</taxon>
        <taxon>Bacillati</taxon>
        <taxon>Actinomycetota</taxon>
        <taxon>Actinomycetes</taxon>
        <taxon>Propionibacteriales</taxon>
        <taxon>Propionibacteriaceae</taxon>
        <taxon>Cutibacterium</taxon>
    </lineage>
</organism>
<proteinExistence type="predicted"/>
<evidence type="ECO:0000313" key="2">
    <source>
        <dbReference type="Proteomes" id="UP000825072"/>
    </source>
</evidence>
<reference evidence="1" key="1">
    <citation type="submission" date="2021-06" db="EMBL/GenBank/DDBJ databases">
        <title>Genome sequence of Cutibacterium modestum strain KB17-24694.</title>
        <authorList>
            <person name="Dekio I."/>
            <person name="Asahina A."/>
            <person name="Nishida M."/>
        </authorList>
    </citation>
    <scope>NUCLEOTIDE SEQUENCE</scope>
    <source>
        <strain evidence="1">KB17-24694</strain>
    </source>
</reference>
<name>A0AAD1KQC0_9ACTN</name>
<sequence length="125" mass="13517">MPQIDGDGEFRAWIMLDDSGSGPWRGERLAADGTETGSDRSLGKAMVDEAPAVFEGEALDEGERQRVVKSSGCQADRLVGGRREPERLDDMGDIMHGGELLAGWHWPSFVMPFTLGAEEGAVHST</sequence>
<accession>A0AAD1KQC0</accession>
<dbReference type="Proteomes" id="UP000825072">
    <property type="component" value="Chromosome 1"/>
</dbReference>
<protein>
    <submittedName>
        <fullName evidence="1">Uncharacterized protein</fullName>
    </submittedName>
</protein>
<dbReference type="AlphaFoldDB" id="A0AAD1KQC0"/>
<dbReference type="EMBL" id="AP024747">
    <property type="protein sequence ID" value="BCY26200.1"/>
    <property type="molecule type" value="Genomic_DNA"/>
</dbReference>